<dbReference type="HOGENOM" id="CLU_029796_0_0_1"/>
<sequence>MVREMEKVKSYQLGLVSWGLITHYNNKGDCNWMFIDHNPEFGPAGTPTFESMFPNEVKGICEAWATYCEHIQGAQSTFPQGISYLIECPVLKTGVFGDANKYTTRKKKKMKFQMDGQFPLLPCAPAASHEKTDTLQLMIREFMALHYQLACGKELITTPWRAITIHQSRLWDSDMWPSGVVVQDPSRIVLGDCRKIVTLWRHRQAQGGASHTFRFNFYIHSEGLQAAVYPTFTPAVISPPAAIPPTPTQTQEHRRHTSRGTPPGCSDVTPMAAPLPQVQIPADEGMHSMGQTLPCRPPVPTPDRPPGNGEVNLLRPGAVAEGHLPSLDEPESDPPLEKGKQRKKKMTPSTGEDCSSDVSTDDGGRKGRGTKTLRLQRSLVNMSPEPAYENHQSLPPRLGKKKGRKKARRAPAVVRSTDDEAGGDESLPPKGRKKAKRAPAVVSGDDEAVGGPKAAPLARGPKPKAKPLRKNAQTAHSVDETQGGQRDRDDLDLEDLDQPDTGGGHAALVMGSTNSTGGGNAAPEWSRARPKPKPVKKKAQADNETQAEQRDREDSLFIVRKSGRTLKPKFNFAPPAQLRLEKEREARK</sequence>
<name>B0DC42_LACBS</name>
<evidence type="ECO:0000256" key="1">
    <source>
        <dbReference type="SAM" id="MobiDB-lite"/>
    </source>
</evidence>
<organism evidence="3">
    <name type="scientific">Laccaria bicolor (strain S238N-H82 / ATCC MYA-4686)</name>
    <name type="common">Bicoloured deceiver</name>
    <name type="synonym">Laccaria laccata var. bicolor</name>
    <dbReference type="NCBI Taxonomy" id="486041"/>
    <lineage>
        <taxon>Eukaryota</taxon>
        <taxon>Fungi</taxon>
        <taxon>Dikarya</taxon>
        <taxon>Basidiomycota</taxon>
        <taxon>Agaricomycotina</taxon>
        <taxon>Agaricomycetes</taxon>
        <taxon>Agaricomycetidae</taxon>
        <taxon>Agaricales</taxon>
        <taxon>Agaricineae</taxon>
        <taxon>Hydnangiaceae</taxon>
        <taxon>Laccaria</taxon>
    </lineage>
</organism>
<keyword evidence="3" id="KW-1185">Reference proteome</keyword>
<feature type="compositionally biased region" description="Basic residues" evidence="1">
    <location>
        <begin position="398"/>
        <end position="409"/>
    </location>
</feature>
<feature type="compositionally biased region" description="Pro residues" evidence="1">
    <location>
        <begin position="295"/>
        <end position="305"/>
    </location>
</feature>
<dbReference type="AlphaFoldDB" id="B0DC42"/>
<dbReference type="KEGG" id="lbc:LACBIDRAFT_327558"/>
<feature type="compositionally biased region" description="Polar residues" evidence="1">
    <location>
        <begin position="347"/>
        <end position="358"/>
    </location>
</feature>
<evidence type="ECO:0000313" key="2">
    <source>
        <dbReference type="EMBL" id="EDR07671.1"/>
    </source>
</evidence>
<gene>
    <name evidence="2" type="ORF">LACBIDRAFT_327558</name>
</gene>
<dbReference type="EMBL" id="DS547103">
    <property type="protein sequence ID" value="EDR07671.1"/>
    <property type="molecule type" value="Genomic_DNA"/>
</dbReference>
<feature type="region of interest" description="Disordered" evidence="1">
    <location>
        <begin position="285"/>
        <end position="588"/>
    </location>
</feature>
<feature type="compositionally biased region" description="Basic and acidic residues" evidence="1">
    <location>
        <begin position="579"/>
        <end position="588"/>
    </location>
</feature>
<dbReference type="RefSeq" id="XP_001881460.1">
    <property type="nucleotide sequence ID" value="XM_001881425.1"/>
</dbReference>
<reference evidence="2 3" key="1">
    <citation type="journal article" date="2008" name="Nature">
        <title>The genome of Laccaria bicolor provides insights into mycorrhizal symbiosis.</title>
        <authorList>
            <person name="Martin F."/>
            <person name="Aerts A."/>
            <person name="Ahren D."/>
            <person name="Brun A."/>
            <person name="Danchin E.G.J."/>
            <person name="Duchaussoy F."/>
            <person name="Gibon J."/>
            <person name="Kohler A."/>
            <person name="Lindquist E."/>
            <person name="Pereda V."/>
            <person name="Salamov A."/>
            <person name="Shapiro H.J."/>
            <person name="Wuyts J."/>
            <person name="Blaudez D."/>
            <person name="Buee M."/>
            <person name="Brokstein P."/>
            <person name="Canbaeck B."/>
            <person name="Cohen D."/>
            <person name="Courty P.E."/>
            <person name="Coutinho P.M."/>
            <person name="Delaruelle C."/>
            <person name="Detter J.C."/>
            <person name="Deveau A."/>
            <person name="DiFazio S."/>
            <person name="Duplessis S."/>
            <person name="Fraissinet-Tachet L."/>
            <person name="Lucic E."/>
            <person name="Frey-Klett P."/>
            <person name="Fourrey C."/>
            <person name="Feussner I."/>
            <person name="Gay G."/>
            <person name="Grimwood J."/>
            <person name="Hoegger P.J."/>
            <person name="Jain P."/>
            <person name="Kilaru S."/>
            <person name="Labbe J."/>
            <person name="Lin Y.C."/>
            <person name="Legue V."/>
            <person name="Le Tacon F."/>
            <person name="Marmeisse R."/>
            <person name="Melayah D."/>
            <person name="Montanini B."/>
            <person name="Muratet M."/>
            <person name="Nehls U."/>
            <person name="Niculita-Hirzel H."/>
            <person name="Oudot-Le Secq M.P."/>
            <person name="Peter M."/>
            <person name="Quesneville H."/>
            <person name="Rajashekar B."/>
            <person name="Reich M."/>
            <person name="Rouhier N."/>
            <person name="Schmutz J."/>
            <person name="Yin T."/>
            <person name="Chalot M."/>
            <person name="Henrissat B."/>
            <person name="Kuees U."/>
            <person name="Lucas S."/>
            <person name="Van de Peer Y."/>
            <person name="Podila G.K."/>
            <person name="Polle A."/>
            <person name="Pukkila P.J."/>
            <person name="Richardson P.M."/>
            <person name="Rouze P."/>
            <person name="Sanders I.R."/>
            <person name="Stajich J.E."/>
            <person name="Tunlid A."/>
            <person name="Tuskan G."/>
            <person name="Grigoriev I.V."/>
        </authorList>
    </citation>
    <scope>NUCLEOTIDE SEQUENCE [LARGE SCALE GENOMIC DNA]</scope>
    <source>
        <strain evidence="3">S238N-H82 / ATCC MYA-4686</strain>
    </source>
</reference>
<feature type="compositionally biased region" description="Basic residues" evidence="1">
    <location>
        <begin position="528"/>
        <end position="538"/>
    </location>
</feature>
<feature type="region of interest" description="Disordered" evidence="1">
    <location>
        <begin position="239"/>
        <end position="272"/>
    </location>
</feature>
<protein>
    <submittedName>
        <fullName evidence="2">Predicted protein</fullName>
    </submittedName>
</protein>
<dbReference type="GeneID" id="6077063"/>
<proteinExistence type="predicted"/>
<dbReference type="OrthoDB" id="3002782at2759"/>
<dbReference type="Proteomes" id="UP000001194">
    <property type="component" value="Unassembled WGS sequence"/>
</dbReference>
<accession>B0DC42</accession>
<dbReference type="InParanoid" id="B0DC42"/>
<evidence type="ECO:0000313" key="3">
    <source>
        <dbReference type="Proteomes" id="UP000001194"/>
    </source>
</evidence>